<gene>
    <name evidence="2" type="ORF">SKAU_G00308340</name>
</gene>
<protein>
    <submittedName>
        <fullName evidence="2">Uncharacterized protein</fullName>
    </submittedName>
</protein>
<dbReference type="OrthoDB" id="10570053at2759"/>
<comment type="caution">
    <text evidence="2">The sequence shown here is derived from an EMBL/GenBank/DDBJ whole genome shotgun (WGS) entry which is preliminary data.</text>
</comment>
<dbReference type="EMBL" id="JAINUF010000013">
    <property type="protein sequence ID" value="KAJ8343505.1"/>
    <property type="molecule type" value="Genomic_DNA"/>
</dbReference>
<accession>A0A9Q1ER71</accession>
<reference evidence="2" key="1">
    <citation type="journal article" date="2023" name="Science">
        <title>Genome structures resolve the early diversification of teleost fishes.</title>
        <authorList>
            <person name="Parey E."/>
            <person name="Louis A."/>
            <person name="Montfort J."/>
            <person name="Bouchez O."/>
            <person name="Roques C."/>
            <person name="Iampietro C."/>
            <person name="Lluch J."/>
            <person name="Castinel A."/>
            <person name="Donnadieu C."/>
            <person name="Desvignes T."/>
            <person name="Floi Bucao C."/>
            <person name="Jouanno E."/>
            <person name="Wen M."/>
            <person name="Mejri S."/>
            <person name="Dirks R."/>
            <person name="Jansen H."/>
            <person name="Henkel C."/>
            <person name="Chen W.J."/>
            <person name="Zahm M."/>
            <person name="Cabau C."/>
            <person name="Klopp C."/>
            <person name="Thompson A.W."/>
            <person name="Robinson-Rechavi M."/>
            <person name="Braasch I."/>
            <person name="Lecointre G."/>
            <person name="Bobe J."/>
            <person name="Postlethwait J.H."/>
            <person name="Berthelot C."/>
            <person name="Roest Crollius H."/>
            <person name="Guiguen Y."/>
        </authorList>
    </citation>
    <scope>NUCLEOTIDE SEQUENCE</scope>
    <source>
        <strain evidence="2">WJC10195</strain>
    </source>
</reference>
<name>A0A9Q1ER71_SYNKA</name>
<sequence length="206" mass="22275">MLVAIRLFSVKCATASGKSARRCRHSSSPSSDPEFVLPVSRQPLDGRANEPFPLAPERDALTAGPPRIDAPAQRGILAPADRRAAWPTAAAHGNAHSTASSGEINAARAKQRVPRKATQKGQECLTLGEVVRANAAKLTAKIRLPKTICETPRESMIRVRVRNSLSLDRLRDKDAGLSDRPLGNALTGIVMTSYTFTTLLEMLFRV</sequence>
<evidence type="ECO:0000313" key="3">
    <source>
        <dbReference type="Proteomes" id="UP001152622"/>
    </source>
</evidence>
<evidence type="ECO:0000256" key="1">
    <source>
        <dbReference type="SAM" id="MobiDB-lite"/>
    </source>
</evidence>
<dbReference type="Proteomes" id="UP001152622">
    <property type="component" value="Chromosome 13"/>
</dbReference>
<proteinExistence type="predicted"/>
<organism evidence="2 3">
    <name type="scientific">Synaphobranchus kaupii</name>
    <name type="common">Kaup's arrowtooth eel</name>
    <dbReference type="NCBI Taxonomy" id="118154"/>
    <lineage>
        <taxon>Eukaryota</taxon>
        <taxon>Metazoa</taxon>
        <taxon>Chordata</taxon>
        <taxon>Craniata</taxon>
        <taxon>Vertebrata</taxon>
        <taxon>Euteleostomi</taxon>
        <taxon>Actinopterygii</taxon>
        <taxon>Neopterygii</taxon>
        <taxon>Teleostei</taxon>
        <taxon>Anguilliformes</taxon>
        <taxon>Synaphobranchidae</taxon>
        <taxon>Synaphobranchus</taxon>
    </lineage>
</organism>
<dbReference type="AlphaFoldDB" id="A0A9Q1ER71"/>
<evidence type="ECO:0000313" key="2">
    <source>
        <dbReference type="EMBL" id="KAJ8343505.1"/>
    </source>
</evidence>
<feature type="region of interest" description="Disordered" evidence="1">
    <location>
        <begin position="86"/>
        <end position="117"/>
    </location>
</feature>
<feature type="region of interest" description="Disordered" evidence="1">
    <location>
        <begin position="19"/>
        <end position="71"/>
    </location>
</feature>
<keyword evidence="3" id="KW-1185">Reference proteome</keyword>